<dbReference type="Proteomes" id="UP000183982">
    <property type="component" value="Unassembled WGS sequence"/>
</dbReference>
<keyword evidence="2" id="KW-1133">Transmembrane helix</keyword>
<evidence type="ECO:0000313" key="4">
    <source>
        <dbReference type="Proteomes" id="UP000183982"/>
    </source>
</evidence>
<keyword evidence="4" id="KW-1185">Reference proteome</keyword>
<feature type="compositionally biased region" description="Basic and acidic residues" evidence="1">
    <location>
        <begin position="57"/>
        <end position="68"/>
    </location>
</feature>
<feature type="region of interest" description="Disordered" evidence="1">
    <location>
        <begin position="31"/>
        <end position="68"/>
    </location>
</feature>
<keyword evidence="2" id="KW-0472">Membrane</keyword>
<feature type="transmembrane region" description="Helical" evidence="2">
    <location>
        <begin position="6"/>
        <end position="25"/>
    </location>
</feature>
<sequence>MQGSVFDYWQAIVGLIAVIGVWIAWRQFKGGSTKTQNTISHGDRNTQSGGAGSTENSVEHGDDNQQSG</sequence>
<dbReference type="OrthoDB" id="9909073at2"/>
<organism evidence="3 4">
    <name type="scientific">Shimia gijangensis</name>
    <dbReference type="NCBI Taxonomy" id="1470563"/>
    <lineage>
        <taxon>Bacteria</taxon>
        <taxon>Pseudomonadati</taxon>
        <taxon>Pseudomonadota</taxon>
        <taxon>Alphaproteobacteria</taxon>
        <taxon>Rhodobacterales</taxon>
        <taxon>Roseobacteraceae</taxon>
    </lineage>
</organism>
<gene>
    <name evidence="3" type="ORF">SAMN05444000_117101</name>
</gene>
<name>A0A1M6P8P8_9RHOB</name>
<proteinExistence type="predicted"/>
<dbReference type="AlphaFoldDB" id="A0A1M6P8P8"/>
<dbReference type="RefSeq" id="WP_073254454.1">
    <property type="nucleotide sequence ID" value="NZ_FQZQ01000017.1"/>
</dbReference>
<evidence type="ECO:0000256" key="2">
    <source>
        <dbReference type="SAM" id="Phobius"/>
    </source>
</evidence>
<feature type="compositionally biased region" description="Polar residues" evidence="1">
    <location>
        <begin position="31"/>
        <end position="56"/>
    </location>
</feature>
<reference evidence="4" key="1">
    <citation type="submission" date="2016-11" db="EMBL/GenBank/DDBJ databases">
        <authorList>
            <person name="Varghese N."/>
            <person name="Submissions S."/>
        </authorList>
    </citation>
    <scope>NUCLEOTIDE SEQUENCE [LARGE SCALE GENOMIC DNA]</scope>
    <source>
        <strain evidence="4">DSM 100564</strain>
    </source>
</reference>
<dbReference type="STRING" id="1470563.SAMN05444000_117101"/>
<evidence type="ECO:0000313" key="3">
    <source>
        <dbReference type="EMBL" id="SHK04290.1"/>
    </source>
</evidence>
<protein>
    <submittedName>
        <fullName evidence="3">Uncharacterized protein</fullName>
    </submittedName>
</protein>
<accession>A0A1M6P8P8</accession>
<keyword evidence="2" id="KW-0812">Transmembrane</keyword>
<evidence type="ECO:0000256" key="1">
    <source>
        <dbReference type="SAM" id="MobiDB-lite"/>
    </source>
</evidence>
<dbReference type="EMBL" id="FQZQ01000017">
    <property type="protein sequence ID" value="SHK04290.1"/>
    <property type="molecule type" value="Genomic_DNA"/>
</dbReference>